<name>A0A011MA48_9PROT</name>
<proteinExistence type="predicted"/>
<feature type="chain" id="PRO_5001461983" description="DUF3224 domain-containing protein" evidence="1">
    <location>
        <begin position="25"/>
        <end position="169"/>
    </location>
</feature>
<sequence length="169" mass="17335">MNTQKTLLATGLMAIAIAQPTAWAGPKDVPFKASLAAQEVLALYPADGPCAGFFAQGTTAVIGKASHLGRVAGVGSDCIKLTHIGPPPSFAFENGELTVTAANGDRLTLSYSGTFIPTAQPPIYAISGLFQITGGTGRFAHATGSGFLEGTENISTFQGQLELSGKISY</sequence>
<keyword evidence="1" id="KW-0732">Signal</keyword>
<accession>A0A011MA48</accession>
<dbReference type="Proteomes" id="UP000020218">
    <property type="component" value="Unassembled WGS sequence"/>
</dbReference>
<dbReference type="EMBL" id="JFAX01000014">
    <property type="protein sequence ID" value="EXI66598.1"/>
    <property type="molecule type" value="Genomic_DNA"/>
</dbReference>
<reference evidence="2" key="1">
    <citation type="submission" date="2014-02" db="EMBL/GenBank/DDBJ databases">
        <title>Expanding our view of genomic diversity in Candidatus Accumulibacter clades.</title>
        <authorList>
            <person name="Skennerton C.T."/>
            <person name="Barr J.J."/>
            <person name="Slater F.R."/>
            <person name="Bond P.L."/>
            <person name="Tyson G.W."/>
        </authorList>
    </citation>
    <scope>NUCLEOTIDE SEQUENCE [LARGE SCALE GENOMIC DNA]</scope>
</reference>
<keyword evidence="3" id="KW-1185">Reference proteome</keyword>
<feature type="signal peptide" evidence="1">
    <location>
        <begin position="1"/>
        <end position="24"/>
    </location>
</feature>
<evidence type="ECO:0000313" key="3">
    <source>
        <dbReference type="Proteomes" id="UP000020218"/>
    </source>
</evidence>
<gene>
    <name evidence="2" type="ORF">AW08_02503</name>
</gene>
<organism evidence="2 3">
    <name type="scientific">Candidatus Accumulibacter adjunctus</name>
    <dbReference type="NCBI Taxonomy" id="1454001"/>
    <lineage>
        <taxon>Bacteria</taxon>
        <taxon>Pseudomonadati</taxon>
        <taxon>Pseudomonadota</taxon>
        <taxon>Betaproteobacteria</taxon>
        <taxon>Candidatus Accumulibacter</taxon>
    </lineage>
</organism>
<evidence type="ECO:0000313" key="2">
    <source>
        <dbReference type="EMBL" id="EXI66598.1"/>
    </source>
</evidence>
<evidence type="ECO:0000256" key="1">
    <source>
        <dbReference type="SAM" id="SignalP"/>
    </source>
</evidence>
<evidence type="ECO:0008006" key="4">
    <source>
        <dbReference type="Google" id="ProtNLM"/>
    </source>
</evidence>
<dbReference type="PATRIC" id="fig|1454001.3.peg.2558"/>
<dbReference type="AlphaFoldDB" id="A0A011MA48"/>
<comment type="caution">
    <text evidence="2">The sequence shown here is derived from an EMBL/GenBank/DDBJ whole genome shotgun (WGS) entry which is preliminary data.</text>
</comment>
<protein>
    <recommendedName>
        <fullName evidence="4">DUF3224 domain-containing protein</fullName>
    </recommendedName>
</protein>